<evidence type="ECO:0000256" key="1">
    <source>
        <dbReference type="SAM" id="MobiDB-lite"/>
    </source>
</evidence>
<gene>
    <name evidence="2" type="ORF">STSP2_02343</name>
</gene>
<accession>A0A1U9NNR7</accession>
<organism evidence="2 3">
    <name type="scientific">Anaerohalosphaera lusitana</name>
    <dbReference type="NCBI Taxonomy" id="1936003"/>
    <lineage>
        <taxon>Bacteria</taxon>
        <taxon>Pseudomonadati</taxon>
        <taxon>Planctomycetota</taxon>
        <taxon>Phycisphaerae</taxon>
        <taxon>Sedimentisphaerales</taxon>
        <taxon>Anaerohalosphaeraceae</taxon>
        <taxon>Anaerohalosphaera</taxon>
    </lineage>
</organism>
<dbReference type="RefSeq" id="WP_146662714.1">
    <property type="nucleotide sequence ID" value="NZ_CP019791.1"/>
</dbReference>
<protein>
    <submittedName>
        <fullName evidence="2">PVC superphylum signature protein</fullName>
    </submittedName>
</protein>
<dbReference type="OrthoDB" id="291303at2"/>
<proteinExistence type="predicted"/>
<reference evidence="3" key="1">
    <citation type="submission" date="2017-02" db="EMBL/GenBank/DDBJ databases">
        <title>Comparative genomics and description of representatives of a novel lineage of planctomycetes thriving in anoxic sediments.</title>
        <authorList>
            <person name="Spring S."/>
            <person name="Bunk B."/>
            <person name="Sproer C."/>
        </authorList>
    </citation>
    <scope>NUCLEOTIDE SEQUENCE [LARGE SCALE GENOMIC DNA]</scope>
    <source>
        <strain evidence="3">ST-NAGAB-D1</strain>
    </source>
</reference>
<sequence>MSIDRSLKIKSALSRHRNVLSRAERIKRLKQEDRWSEGDGVTGLPKVGNRKGPVGK</sequence>
<dbReference type="Proteomes" id="UP000189674">
    <property type="component" value="Chromosome"/>
</dbReference>
<dbReference type="STRING" id="1936003.STSP2_02343"/>
<evidence type="ECO:0000313" key="2">
    <source>
        <dbReference type="EMBL" id="AQT69156.1"/>
    </source>
</evidence>
<keyword evidence="3" id="KW-1185">Reference proteome</keyword>
<evidence type="ECO:0000313" key="3">
    <source>
        <dbReference type="Proteomes" id="UP000189674"/>
    </source>
</evidence>
<dbReference type="AlphaFoldDB" id="A0A1U9NNR7"/>
<dbReference type="EMBL" id="CP019791">
    <property type="protein sequence ID" value="AQT69156.1"/>
    <property type="molecule type" value="Genomic_DNA"/>
</dbReference>
<name>A0A1U9NNR7_9BACT</name>
<feature type="region of interest" description="Disordered" evidence="1">
    <location>
        <begin position="31"/>
        <end position="56"/>
    </location>
</feature>
<dbReference type="KEGG" id="alus:STSP2_02343"/>
<dbReference type="NCBIfam" id="TIGR04137">
    <property type="entry name" value="Chlam_Ver_rRNA"/>
    <property type="match status" value="1"/>
</dbReference>
<dbReference type="InterPro" id="IPR026405">
    <property type="entry name" value="Chlam/Ver/Plancto_rRNA"/>
</dbReference>